<feature type="transmembrane region" description="Helical" evidence="7">
    <location>
        <begin position="217"/>
        <end position="243"/>
    </location>
</feature>
<feature type="transmembrane region" description="Helical" evidence="7">
    <location>
        <begin position="316"/>
        <end position="341"/>
    </location>
</feature>
<evidence type="ECO:0000313" key="10">
    <source>
        <dbReference type="Proteomes" id="UP001500620"/>
    </source>
</evidence>
<keyword evidence="5 7" id="KW-1133">Transmembrane helix</keyword>
<keyword evidence="3" id="KW-1003">Cell membrane</keyword>
<feature type="transmembrane region" description="Helical" evidence="7">
    <location>
        <begin position="263"/>
        <end position="296"/>
    </location>
</feature>
<protein>
    <submittedName>
        <fullName evidence="9">MFS transporter</fullName>
    </submittedName>
</protein>
<keyword evidence="10" id="KW-1185">Reference proteome</keyword>
<organism evidence="9 10">
    <name type="scientific">Dactylosporangium darangshiense</name>
    <dbReference type="NCBI Taxonomy" id="579108"/>
    <lineage>
        <taxon>Bacteria</taxon>
        <taxon>Bacillati</taxon>
        <taxon>Actinomycetota</taxon>
        <taxon>Actinomycetes</taxon>
        <taxon>Micromonosporales</taxon>
        <taxon>Micromonosporaceae</taxon>
        <taxon>Dactylosporangium</taxon>
    </lineage>
</organism>
<dbReference type="InterPro" id="IPR036259">
    <property type="entry name" value="MFS_trans_sf"/>
</dbReference>
<dbReference type="Proteomes" id="UP001500620">
    <property type="component" value="Unassembled WGS sequence"/>
</dbReference>
<feature type="transmembrane region" description="Helical" evidence="7">
    <location>
        <begin position="89"/>
        <end position="107"/>
    </location>
</feature>
<dbReference type="PROSITE" id="PS50850">
    <property type="entry name" value="MFS"/>
    <property type="match status" value="1"/>
</dbReference>
<feature type="transmembrane region" description="Helical" evidence="7">
    <location>
        <begin position="60"/>
        <end position="77"/>
    </location>
</feature>
<dbReference type="EMBL" id="BAABAT010000103">
    <property type="protein sequence ID" value="GAA4264157.1"/>
    <property type="molecule type" value="Genomic_DNA"/>
</dbReference>
<evidence type="ECO:0000256" key="3">
    <source>
        <dbReference type="ARBA" id="ARBA00022475"/>
    </source>
</evidence>
<evidence type="ECO:0000256" key="1">
    <source>
        <dbReference type="ARBA" id="ARBA00004651"/>
    </source>
</evidence>
<comment type="caution">
    <text evidence="9">The sequence shown here is derived from an EMBL/GenBank/DDBJ whole genome shotgun (WGS) entry which is preliminary data.</text>
</comment>
<dbReference type="PANTHER" id="PTHR23517">
    <property type="entry name" value="RESISTANCE PROTEIN MDTM, PUTATIVE-RELATED-RELATED"/>
    <property type="match status" value="1"/>
</dbReference>
<evidence type="ECO:0000259" key="8">
    <source>
        <dbReference type="PROSITE" id="PS50850"/>
    </source>
</evidence>
<feature type="transmembrane region" description="Helical" evidence="7">
    <location>
        <begin position="119"/>
        <end position="140"/>
    </location>
</feature>
<dbReference type="SUPFAM" id="SSF103473">
    <property type="entry name" value="MFS general substrate transporter"/>
    <property type="match status" value="1"/>
</dbReference>
<feature type="transmembrane region" description="Helical" evidence="7">
    <location>
        <begin position="27"/>
        <end position="48"/>
    </location>
</feature>
<keyword evidence="4 7" id="KW-0812">Transmembrane</keyword>
<keyword evidence="2" id="KW-0813">Transport</keyword>
<dbReference type="PANTHER" id="PTHR23517:SF13">
    <property type="entry name" value="MAJOR FACILITATOR SUPERFAMILY MFS_1"/>
    <property type="match status" value="1"/>
</dbReference>
<evidence type="ECO:0000256" key="6">
    <source>
        <dbReference type="ARBA" id="ARBA00023136"/>
    </source>
</evidence>
<feature type="transmembrane region" description="Helical" evidence="7">
    <location>
        <begin position="353"/>
        <end position="374"/>
    </location>
</feature>
<dbReference type="InterPro" id="IPR020846">
    <property type="entry name" value="MFS_dom"/>
</dbReference>
<evidence type="ECO:0000256" key="2">
    <source>
        <dbReference type="ARBA" id="ARBA00022448"/>
    </source>
</evidence>
<dbReference type="InterPro" id="IPR011701">
    <property type="entry name" value="MFS"/>
</dbReference>
<dbReference type="Pfam" id="PF07690">
    <property type="entry name" value="MFS_1"/>
    <property type="match status" value="1"/>
</dbReference>
<keyword evidence="6 7" id="KW-0472">Membrane</keyword>
<dbReference type="InterPro" id="IPR050171">
    <property type="entry name" value="MFS_Transporters"/>
</dbReference>
<evidence type="ECO:0000313" key="9">
    <source>
        <dbReference type="EMBL" id="GAA4264157.1"/>
    </source>
</evidence>
<comment type="subcellular location">
    <subcellularLocation>
        <location evidence="1">Cell membrane</location>
        <topology evidence="1">Multi-pass membrane protein</topology>
    </subcellularLocation>
</comment>
<name>A0ABP8DW64_9ACTN</name>
<accession>A0ABP8DW64</accession>
<evidence type="ECO:0000256" key="5">
    <source>
        <dbReference type="ARBA" id="ARBA00022989"/>
    </source>
</evidence>
<proteinExistence type="predicted"/>
<gene>
    <name evidence="9" type="ORF">GCM10022255_115200</name>
</gene>
<dbReference type="RefSeq" id="WP_345144573.1">
    <property type="nucleotide sequence ID" value="NZ_BAABAT010000103.1"/>
</dbReference>
<evidence type="ECO:0000256" key="7">
    <source>
        <dbReference type="SAM" id="Phobius"/>
    </source>
</evidence>
<sequence>MVVFFLAGSSAPTPLYALYQAEWGFSPIVTAVVFGVYAIAVLVALLLVGSLSDYIGRRPVLFTSAVVQAATMVLFANTNGVAELAAARIVQGLATGAAVSAVGAGLIDIDRVRGTIANAIAPMTGTAVGALGSALLVRYLPAPTHLVYYVLAVLFIIQAVGVVFMAETVTPKAGALASLRIDVDLPPDVRGAFLRVAPALIAVWALAGFYASLGPALVHGVVGSSAVVLGGSALFVLAGSAALTVPTLRSAAPRRTMRLGTCLLIGGVAITLAGVAALSSVIFFIGTAVAGAGFGAGFQGGIRTVLPLAKPDERSGVLSVLYLVSYLGLGVPSVAAGVLVAHGERVATAATQYGVVVMALAGLALAGTFARAAAPTRPNATTAAERGVPNARSVVGVDVCADALCGSAEAH</sequence>
<evidence type="ECO:0000256" key="4">
    <source>
        <dbReference type="ARBA" id="ARBA00022692"/>
    </source>
</evidence>
<feature type="domain" description="Major facilitator superfamily (MFS) profile" evidence="8">
    <location>
        <begin position="1"/>
        <end position="379"/>
    </location>
</feature>
<reference evidence="10" key="1">
    <citation type="journal article" date="2019" name="Int. J. Syst. Evol. Microbiol.">
        <title>The Global Catalogue of Microorganisms (GCM) 10K type strain sequencing project: providing services to taxonomists for standard genome sequencing and annotation.</title>
        <authorList>
            <consortium name="The Broad Institute Genomics Platform"/>
            <consortium name="The Broad Institute Genome Sequencing Center for Infectious Disease"/>
            <person name="Wu L."/>
            <person name="Ma J."/>
        </authorList>
    </citation>
    <scope>NUCLEOTIDE SEQUENCE [LARGE SCALE GENOMIC DNA]</scope>
    <source>
        <strain evidence="10">JCM 17441</strain>
    </source>
</reference>
<feature type="transmembrane region" description="Helical" evidence="7">
    <location>
        <begin position="146"/>
        <end position="171"/>
    </location>
</feature>
<feature type="transmembrane region" description="Helical" evidence="7">
    <location>
        <begin position="192"/>
        <end position="211"/>
    </location>
</feature>
<dbReference type="Gene3D" id="1.20.1250.20">
    <property type="entry name" value="MFS general substrate transporter like domains"/>
    <property type="match status" value="1"/>
</dbReference>